<reference evidence="6 7" key="1">
    <citation type="journal article" date="2012" name="Genome Res.">
        <title>Genomic basis of endosymbiont-conferred protection against an insect parasitoid.</title>
        <authorList>
            <person name="Hansen A.K."/>
            <person name="Vorburger C."/>
            <person name="Moran N.A."/>
        </authorList>
    </citation>
    <scope>NUCLEOTIDE SEQUENCE [LARGE SCALE GENOMIC DNA]</scope>
    <source>
        <strain evidence="7">R5.15</strain>
    </source>
</reference>
<dbReference type="AlphaFoldDB" id="G2GYV9"/>
<evidence type="ECO:0000313" key="7">
    <source>
        <dbReference type="Proteomes" id="UP000004116"/>
    </source>
</evidence>
<evidence type="ECO:0000256" key="4">
    <source>
        <dbReference type="ARBA" id="ARBA00023136"/>
    </source>
</evidence>
<protein>
    <submittedName>
        <fullName evidence="6">Type IV secretory pathway, TrbD component</fullName>
    </submittedName>
</protein>
<keyword evidence="4 5" id="KW-0472">Membrane</keyword>
<evidence type="ECO:0000256" key="5">
    <source>
        <dbReference type="SAM" id="Phobius"/>
    </source>
</evidence>
<comment type="subcellular location">
    <subcellularLocation>
        <location evidence="1">Membrane</location>
    </subcellularLocation>
</comment>
<dbReference type="InterPro" id="IPR007792">
    <property type="entry name" value="T4SS_VirB3/TrbD/AvhB"/>
</dbReference>
<dbReference type="Pfam" id="PF05101">
    <property type="entry name" value="VirB3"/>
    <property type="match status" value="1"/>
</dbReference>
<evidence type="ECO:0000256" key="1">
    <source>
        <dbReference type="ARBA" id="ARBA00004370"/>
    </source>
</evidence>
<gene>
    <name evidence="6" type="ORF">Rin_00009690</name>
</gene>
<dbReference type="PATRIC" id="fig|1005043.3.peg.870"/>
<comment type="caution">
    <text evidence="6">The sequence shown here is derived from an EMBL/GenBank/DDBJ whole genome shotgun (WGS) entry which is preliminary data.</text>
</comment>
<evidence type="ECO:0000256" key="3">
    <source>
        <dbReference type="ARBA" id="ARBA00022989"/>
    </source>
</evidence>
<keyword evidence="2 5" id="KW-0812">Transmembrane</keyword>
<keyword evidence="3 5" id="KW-1133">Transmembrane helix</keyword>
<dbReference type="Proteomes" id="UP000004116">
    <property type="component" value="Unassembled WGS sequence"/>
</dbReference>
<sequence>MGGDREMVMFSGLLSAILILAAQDWNAAIIGTFVWFAAIWILRKMAKADPKMRFVYLRNRQYKPYYPARSTPYRINTISQEKQYK</sequence>
<evidence type="ECO:0000256" key="2">
    <source>
        <dbReference type="ARBA" id="ARBA00022692"/>
    </source>
</evidence>
<name>G2GYV9_9ENTR</name>
<proteinExistence type="predicted"/>
<accession>G2GYV9</accession>
<dbReference type="InterPro" id="IPR016704">
    <property type="entry name" value="Conjugal_tfr_TrbD"/>
</dbReference>
<organism evidence="6 7">
    <name type="scientific">Candidatus Regiella insecticola 5.15</name>
    <dbReference type="NCBI Taxonomy" id="1005043"/>
    <lineage>
        <taxon>Bacteria</taxon>
        <taxon>Pseudomonadati</taxon>
        <taxon>Pseudomonadota</taxon>
        <taxon>Gammaproteobacteria</taxon>
        <taxon>Enterobacterales</taxon>
        <taxon>Enterobacteriaceae</taxon>
        <taxon>aphid secondary symbionts</taxon>
        <taxon>Candidatus Regiella</taxon>
    </lineage>
</organism>
<dbReference type="NCBIfam" id="NF010395">
    <property type="entry name" value="PRK13823.1"/>
    <property type="match status" value="1"/>
</dbReference>
<keyword evidence="7" id="KW-1185">Reference proteome</keyword>
<evidence type="ECO:0000313" key="6">
    <source>
        <dbReference type="EMBL" id="EGY29072.1"/>
    </source>
</evidence>
<feature type="transmembrane region" description="Helical" evidence="5">
    <location>
        <begin position="12"/>
        <end position="42"/>
    </location>
</feature>
<dbReference type="PIRSF" id="PIRSF017854">
    <property type="entry name" value="T4SS_TrbD"/>
    <property type="match status" value="1"/>
</dbReference>
<dbReference type="EMBL" id="AGCA01000247">
    <property type="protein sequence ID" value="EGY29072.1"/>
    <property type="molecule type" value="Genomic_DNA"/>
</dbReference>
<dbReference type="GO" id="GO:0016020">
    <property type="term" value="C:membrane"/>
    <property type="evidence" value="ECO:0007669"/>
    <property type="project" value="UniProtKB-SubCell"/>
</dbReference>